<gene>
    <name evidence="9" type="ORF">DLAC_06408</name>
</gene>
<dbReference type="InterPro" id="IPR055462">
    <property type="entry name" value="DUF7034"/>
</dbReference>
<name>A0A151ZEU0_TIELA</name>
<feature type="chain" id="PRO_5007593209" evidence="3">
    <location>
        <begin position="20"/>
        <end position="1369"/>
    </location>
</feature>
<keyword evidence="2" id="KW-0472">Membrane</keyword>
<dbReference type="Proteomes" id="UP000076078">
    <property type="component" value="Unassembled WGS sequence"/>
</dbReference>
<feature type="domain" description="DUF7743" evidence="7">
    <location>
        <begin position="435"/>
        <end position="540"/>
    </location>
</feature>
<proteinExistence type="predicted"/>
<dbReference type="Pfam" id="PF23034">
    <property type="entry name" value="DUF7035"/>
    <property type="match status" value="1"/>
</dbReference>
<feature type="compositionally biased region" description="Polar residues" evidence="1">
    <location>
        <begin position="1076"/>
        <end position="1086"/>
    </location>
</feature>
<reference evidence="9 10" key="1">
    <citation type="submission" date="2015-12" db="EMBL/GenBank/DDBJ databases">
        <title>Dictyostelia acquired genes for synthesis and detection of signals that induce cell-type specialization by lateral gene transfer from prokaryotes.</title>
        <authorList>
            <person name="Gloeckner G."/>
            <person name="Schaap P."/>
        </authorList>
    </citation>
    <scope>NUCLEOTIDE SEQUENCE [LARGE SCALE GENOMIC DNA]</scope>
    <source>
        <strain evidence="9 10">TK</strain>
    </source>
</reference>
<keyword evidence="3" id="KW-0732">Signal</keyword>
<evidence type="ECO:0000259" key="7">
    <source>
        <dbReference type="Pfam" id="PF24893"/>
    </source>
</evidence>
<evidence type="ECO:0000313" key="10">
    <source>
        <dbReference type="Proteomes" id="UP000076078"/>
    </source>
</evidence>
<organism evidence="9 10">
    <name type="scientific">Tieghemostelium lacteum</name>
    <name type="common">Slime mold</name>
    <name type="synonym">Dictyostelium lacteum</name>
    <dbReference type="NCBI Taxonomy" id="361077"/>
    <lineage>
        <taxon>Eukaryota</taxon>
        <taxon>Amoebozoa</taxon>
        <taxon>Evosea</taxon>
        <taxon>Eumycetozoa</taxon>
        <taxon>Dictyostelia</taxon>
        <taxon>Dictyosteliales</taxon>
        <taxon>Raperosteliaceae</taxon>
        <taxon>Tieghemostelium</taxon>
    </lineage>
</organism>
<keyword evidence="2" id="KW-1133">Transmembrane helix</keyword>
<feature type="domain" description="DUF7035" evidence="6">
    <location>
        <begin position="670"/>
        <end position="789"/>
    </location>
</feature>
<dbReference type="InterPro" id="IPR057709">
    <property type="entry name" value="DUF7949"/>
</dbReference>
<evidence type="ECO:0000259" key="6">
    <source>
        <dbReference type="Pfam" id="PF23034"/>
    </source>
</evidence>
<dbReference type="PANTHER" id="PTHR31378">
    <property type="entry name" value="EGF-LIKE DOMAIN-CONTAINING PROTEIN-RELATED-RELATED"/>
    <property type="match status" value="1"/>
</dbReference>
<evidence type="ECO:0000259" key="5">
    <source>
        <dbReference type="Pfam" id="PF23033"/>
    </source>
</evidence>
<sequence>MKLFISFIVLFLSIYNIDSVCGVLKDITDPLTNFKYADTATGCTYDFLFEYTYMDEATLDLFSVQDEIDSGSFIKFATNGNQSIGLGALVGVRFGIGQYNFTANLVNENNLNIIELIVVVAPVCEAVPPLVSNGNFIGRTYLSSGNIEQYAATYGFDFQLNKSYDGLISVDCAPFTCIVAPFISSYLMIQVGIPFPFNQPPLSTRLLFKFTTIATSAIVNIEVDSLITYPIIQQFTDYYYPQDQAVVAFPGSATITILIPKPFGTVIIPFFYDRLSSTFKITYHKVFETDQNVKYLATRQISQSTSLVTIDILYYQNLTTSRNQAGAEFTLALPYPVFSSNPLLNYGIYNEIQNYMRIEIAGIAFTNAYSWEFQMGTISSSLVIIPKRTIPTPVGISAGTFKSAHVNLNYMVSPYFNTGLSLLNLSPISNLYSTTTDTVAPVISIIRYFPLQNCSLLVQIIASDNLSGLRKFVIFGEHTIYAASSAIGAPVYYNNYIISGTFEAIIESTGRPQVNDLIVAYDNVGNSVIGTTNIPNTMQMPLKKFSCILPSDQYVQLNFFDQYFFKVNPVDLSIQGVDNILYFNFTQPKDINAKVYLSFEFNLNQRFEGAYDHDISMWVVDFHLPINALGAGNLFYTLSIPDITVTSEALATRIVGNKADLYVSSNNITDREGPVITSVSIINDGISFGYRILIADQVNGLKSGEIRVKSTLDTLPYIFNIDVPEGYLIYETDLLIPLTDYPICSGPITFQIVYARLVDRGNHVTIFDMGVSEIDGVPAINPFYTITAPLPDNILTCNNIVADSTAPFFAPINDPVYNVVDVGQENRFWMYKFNGTDNNLISKRHFPYCRIYTLYDEIYVKANMTFNGNTFNGSCSTNLPYGWAQGNSLGVFRVSVYGVVDVLLNIGGFDKVDQIFTATLNYSTIMIDDYYPVSSRGGSLTIKGHRFGLVSTTDARVNITKGTKFQLYQPSFVSGSMIIIDNLPPTSNSYLASVVINNVVSNQITIIPTTPRQSPFATSPPPTIPTPPPSCPGTPPCSGPTHGSCTSKGCECISPYRGNDCSSQTVPGGPPETGGNDPTTNSTTEIPTEDGGSITIISLISVISLNELNFKGESVKNHSLSNWKLDNTSAVVGDVIATYSLTIDNDPIVKTNISVTIQYFKNETIIEFADQELKMYPSSLKYSIDIGEYKFAQSLNTLQLIMSVEISTSDDEIGSCINQEIGNTTESDSEFYKLQINDHSLYGRFIKRGIVDNNIRALSSTIQTSIDDNSKSNSIQSLIAINIPHYSESVLIDPDFSILLDSQPAQDKDDSICTAKSDKGLSKSQLAGIIIGCVAFAGIVIVSAVYLLHKRKQSQSFRDKIKMAGKNIN</sequence>
<dbReference type="InterPro" id="IPR056645">
    <property type="entry name" value="DUF7743"/>
</dbReference>
<dbReference type="InterPro" id="IPR054484">
    <property type="entry name" value="ComC_SSD"/>
</dbReference>
<accession>A0A151ZEU0</accession>
<dbReference type="Pfam" id="PF24893">
    <property type="entry name" value="DUF7743"/>
    <property type="match status" value="1"/>
</dbReference>
<feature type="signal peptide" evidence="3">
    <location>
        <begin position="1"/>
        <end position="19"/>
    </location>
</feature>
<evidence type="ECO:0000259" key="4">
    <source>
        <dbReference type="Pfam" id="PF22933"/>
    </source>
</evidence>
<dbReference type="EMBL" id="LODT01000029">
    <property type="protein sequence ID" value="KYQ92429.1"/>
    <property type="molecule type" value="Genomic_DNA"/>
</dbReference>
<dbReference type="Pfam" id="PF22933">
    <property type="entry name" value="ComC_SSD"/>
    <property type="match status" value="1"/>
</dbReference>
<feature type="domain" description="ComC supersandwich" evidence="4">
    <location>
        <begin position="1098"/>
        <end position="1299"/>
    </location>
</feature>
<protein>
    <submittedName>
        <fullName evidence="9">EGF-like domain-containing protein</fullName>
    </submittedName>
</protein>
<dbReference type="Pfam" id="PF25820">
    <property type="entry name" value="DUF7949"/>
    <property type="match status" value="1"/>
</dbReference>
<evidence type="ECO:0000256" key="3">
    <source>
        <dbReference type="SAM" id="SignalP"/>
    </source>
</evidence>
<keyword evidence="10" id="KW-1185">Reference proteome</keyword>
<feature type="region of interest" description="Disordered" evidence="1">
    <location>
        <begin position="1061"/>
        <end position="1089"/>
    </location>
</feature>
<keyword evidence="2" id="KW-0812">Transmembrane</keyword>
<dbReference type="OMA" id="YLRPANI"/>
<evidence type="ECO:0000259" key="8">
    <source>
        <dbReference type="Pfam" id="PF25820"/>
    </source>
</evidence>
<feature type="domain" description="DUF7949" evidence="8">
    <location>
        <begin position="1031"/>
        <end position="1065"/>
    </location>
</feature>
<feature type="domain" description="DUF7034" evidence="5">
    <location>
        <begin position="819"/>
        <end position="913"/>
    </location>
</feature>
<evidence type="ECO:0000256" key="2">
    <source>
        <dbReference type="SAM" id="Phobius"/>
    </source>
</evidence>
<comment type="caution">
    <text evidence="9">The sequence shown here is derived from an EMBL/GenBank/DDBJ whole genome shotgun (WGS) entry which is preliminary data.</text>
</comment>
<dbReference type="PANTHER" id="PTHR31378:SF17">
    <property type="match status" value="1"/>
</dbReference>
<dbReference type="InParanoid" id="A0A151ZEU0"/>
<evidence type="ECO:0000256" key="1">
    <source>
        <dbReference type="SAM" id="MobiDB-lite"/>
    </source>
</evidence>
<dbReference type="Pfam" id="PF23033">
    <property type="entry name" value="DUF7034"/>
    <property type="match status" value="1"/>
</dbReference>
<feature type="transmembrane region" description="Helical" evidence="2">
    <location>
        <begin position="1326"/>
        <end position="1348"/>
    </location>
</feature>
<dbReference type="InterPro" id="IPR055463">
    <property type="entry name" value="DUF7035"/>
</dbReference>
<evidence type="ECO:0000313" key="9">
    <source>
        <dbReference type="EMBL" id="KYQ92429.1"/>
    </source>
</evidence>